<feature type="compositionally biased region" description="Low complexity" evidence="1">
    <location>
        <begin position="1"/>
        <end position="17"/>
    </location>
</feature>
<dbReference type="EMBL" id="JAHQIW010007098">
    <property type="protein sequence ID" value="KAJ1372148.1"/>
    <property type="molecule type" value="Genomic_DNA"/>
</dbReference>
<keyword evidence="2" id="KW-0812">Transmembrane</keyword>
<sequence>MEALKSSVSTRKSSESTYDSSVDVNEHHSERSGMAIFTNMVEHLTNFFVISLLATIFTVLGCEVMPAGQSID</sequence>
<organism evidence="3 4">
    <name type="scientific">Parelaphostrongylus tenuis</name>
    <name type="common">Meningeal worm</name>
    <dbReference type="NCBI Taxonomy" id="148309"/>
    <lineage>
        <taxon>Eukaryota</taxon>
        <taxon>Metazoa</taxon>
        <taxon>Ecdysozoa</taxon>
        <taxon>Nematoda</taxon>
        <taxon>Chromadorea</taxon>
        <taxon>Rhabditida</taxon>
        <taxon>Rhabditina</taxon>
        <taxon>Rhabditomorpha</taxon>
        <taxon>Strongyloidea</taxon>
        <taxon>Metastrongylidae</taxon>
        <taxon>Parelaphostrongylus</taxon>
    </lineage>
</organism>
<evidence type="ECO:0000256" key="1">
    <source>
        <dbReference type="SAM" id="MobiDB-lite"/>
    </source>
</evidence>
<evidence type="ECO:0000313" key="3">
    <source>
        <dbReference type="EMBL" id="KAJ1372148.1"/>
    </source>
</evidence>
<keyword evidence="2" id="KW-0472">Membrane</keyword>
<feature type="region of interest" description="Disordered" evidence="1">
    <location>
        <begin position="1"/>
        <end position="26"/>
    </location>
</feature>
<dbReference type="Proteomes" id="UP001196413">
    <property type="component" value="Unassembled WGS sequence"/>
</dbReference>
<reference evidence="3" key="1">
    <citation type="submission" date="2021-06" db="EMBL/GenBank/DDBJ databases">
        <title>Parelaphostrongylus tenuis whole genome reference sequence.</title>
        <authorList>
            <person name="Garwood T.J."/>
            <person name="Larsen P.A."/>
            <person name="Fountain-Jones N.M."/>
            <person name="Garbe J.R."/>
            <person name="Macchietto M.G."/>
            <person name="Kania S.A."/>
            <person name="Gerhold R.W."/>
            <person name="Richards J.E."/>
            <person name="Wolf T.M."/>
        </authorList>
    </citation>
    <scope>NUCLEOTIDE SEQUENCE</scope>
    <source>
        <strain evidence="3">MNPRO001-30</strain>
        <tissue evidence="3">Meninges</tissue>
    </source>
</reference>
<keyword evidence="2" id="KW-1133">Transmembrane helix</keyword>
<gene>
    <name evidence="3" type="ORF">KIN20_034227</name>
</gene>
<accession>A0AAD5R959</accession>
<keyword evidence="4" id="KW-1185">Reference proteome</keyword>
<dbReference type="AlphaFoldDB" id="A0AAD5R959"/>
<protein>
    <submittedName>
        <fullName evidence="3">Uncharacterized protein</fullName>
    </submittedName>
</protein>
<evidence type="ECO:0000313" key="4">
    <source>
        <dbReference type="Proteomes" id="UP001196413"/>
    </source>
</evidence>
<evidence type="ECO:0000256" key="2">
    <source>
        <dbReference type="SAM" id="Phobius"/>
    </source>
</evidence>
<comment type="caution">
    <text evidence="3">The sequence shown here is derived from an EMBL/GenBank/DDBJ whole genome shotgun (WGS) entry which is preliminary data.</text>
</comment>
<feature type="transmembrane region" description="Helical" evidence="2">
    <location>
        <begin position="47"/>
        <end position="68"/>
    </location>
</feature>
<name>A0AAD5R959_PARTN</name>
<proteinExistence type="predicted"/>